<protein>
    <recommendedName>
        <fullName evidence="1">Post-GPI attachment to proteins factor 3</fullName>
    </recommendedName>
</protein>
<dbReference type="Pfam" id="PF04080">
    <property type="entry name" value="Per1"/>
    <property type="match status" value="1"/>
</dbReference>
<organism evidence="2 3">
    <name type="scientific">Dendroctonus ponderosae</name>
    <name type="common">Mountain pine beetle</name>
    <dbReference type="NCBI Taxonomy" id="77166"/>
    <lineage>
        <taxon>Eukaryota</taxon>
        <taxon>Metazoa</taxon>
        <taxon>Ecdysozoa</taxon>
        <taxon>Arthropoda</taxon>
        <taxon>Hexapoda</taxon>
        <taxon>Insecta</taxon>
        <taxon>Pterygota</taxon>
        <taxon>Neoptera</taxon>
        <taxon>Endopterygota</taxon>
        <taxon>Coleoptera</taxon>
        <taxon>Polyphaga</taxon>
        <taxon>Cucujiformia</taxon>
        <taxon>Curculionidae</taxon>
        <taxon>Scolytinae</taxon>
        <taxon>Dendroctonus</taxon>
    </lineage>
</organism>
<reference evidence="2 3" key="1">
    <citation type="journal article" date="2013" name="Genome Biol.">
        <title>Draft genome of the mountain pine beetle, Dendroctonus ponderosae Hopkins, a major forest pest.</title>
        <authorList>
            <person name="Keeling C.I."/>
            <person name="Yuen M.M."/>
            <person name="Liao N.Y."/>
            <person name="Docking T.R."/>
            <person name="Chan S.K."/>
            <person name="Taylor G.A."/>
            <person name="Palmquist D.L."/>
            <person name="Jackman S.D."/>
            <person name="Nguyen A."/>
            <person name="Li M."/>
            <person name="Henderson H."/>
            <person name="Janes J.K."/>
            <person name="Zhao Y."/>
            <person name="Pandoh P."/>
            <person name="Moore R."/>
            <person name="Sperling F.A."/>
            <person name="Huber D.P."/>
            <person name="Birol I."/>
            <person name="Jones S.J."/>
            <person name="Bohlmann J."/>
        </authorList>
    </citation>
    <scope>NUCLEOTIDE SEQUENCE</scope>
</reference>
<keyword evidence="1" id="KW-0337">GPI-anchor biosynthesis</keyword>
<dbReference type="OrthoDB" id="419770at2759"/>
<keyword evidence="1" id="KW-0333">Golgi apparatus</keyword>
<dbReference type="GO" id="GO:0000139">
    <property type="term" value="C:Golgi membrane"/>
    <property type="evidence" value="ECO:0007669"/>
    <property type="project" value="UniProtKB-SubCell"/>
</dbReference>
<evidence type="ECO:0000313" key="3">
    <source>
        <dbReference type="Proteomes" id="UP000030742"/>
    </source>
</evidence>
<comment type="function">
    <text evidence="1">Involved in the lipid remodeling steps of GPI-anchor maturation.</text>
</comment>
<gene>
    <name evidence="2" type="ORF">D910_10310</name>
</gene>
<evidence type="ECO:0000256" key="1">
    <source>
        <dbReference type="RuleBase" id="RU365066"/>
    </source>
</evidence>
<dbReference type="EMBL" id="KB632342">
    <property type="protein sequence ID" value="ERL93008.1"/>
    <property type="molecule type" value="Genomic_DNA"/>
</dbReference>
<proteinExistence type="inferred from homology"/>
<dbReference type="InterPro" id="IPR007217">
    <property type="entry name" value="Per1-like"/>
</dbReference>
<dbReference type="GO" id="GO:0006506">
    <property type="term" value="P:GPI anchor biosynthetic process"/>
    <property type="evidence" value="ECO:0007669"/>
    <property type="project" value="UniProtKB-KW"/>
</dbReference>
<dbReference type="AlphaFoldDB" id="U4UKK5"/>
<dbReference type="STRING" id="77166.U4UKK5"/>
<evidence type="ECO:0000313" key="2">
    <source>
        <dbReference type="EMBL" id="ERL93008.1"/>
    </source>
</evidence>
<dbReference type="Proteomes" id="UP000030742">
    <property type="component" value="Unassembled WGS sequence"/>
</dbReference>
<name>U4UKK5_DENPD</name>
<comment type="subcellular location">
    <subcellularLocation>
        <location evidence="1">Golgi apparatus membrane</location>
        <topology evidence="1">Multi-pass membrane protein</topology>
    </subcellularLocation>
</comment>
<sequence>MEIINRSTDGGQFVTDYRQPGYLRLLRWGCADECEYQCMWSTVEKFQENQLNIPQFYGKAGAGHPGARLHAVLPAQSLHAPDAVAQVPKRGARWRPLALALAVLRRRLLQRLDLVGRFPQSRPALDRMAGLCGRIFHHSGQLLCDVRPVSDFLESWESREGDRCDCRVLPHVLGAVFPKRPQLVLLVSLGFLLFFLKHAAYLSRGRSSNCHWLAGVERKVPPEAPLRPQLPALRDLLRVGAFAGTSGQSALVFRGRLPRPVAFGNSAAPGLHLQVRHGRLPVLEEHGKAGPAGRD</sequence>
<comment type="similarity">
    <text evidence="1">Belongs to the PGAP3 family.</text>
</comment>
<accession>U4UKK5</accession>